<reference evidence="2 3" key="1">
    <citation type="submission" date="2013-01" db="EMBL/GenBank/DDBJ databases">
        <authorList>
            <person name="Hannick L."/>
            <person name="Zafar N."/>
            <person name="Lorenzi H."/>
            <person name="Ali I.A."/>
            <person name="Petri W.P."/>
            <person name="Caler E."/>
        </authorList>
    </citation>
    <scope>NUCLEOTIDE SEQUENCE [LARGE SCALE GENOMIC DNA]</scope>
    <source>
        <strain evidence="3">HM3:IMSS-B</strain>
    </source>
</reference>
<evidence type="ECO:0000313" key="2">
    <source>
        <dbReference type="EMBL" id="EMH73783.1"/>
    </source>
</evidence>
<proteinExistence type="predicted"/>
<keyword evidence="1" id="KW-0732">Signal</keyword>
<feature type="chain" id="PRO_5004040356" evidence="1">
    <location>
        <begin position="17"/>
        <end position="158"/>
    </location>
</feature>
<organism evidence="2 3">
    <name type="scientific">Entamoeba histolytica HM-1:IMSS-B</name>
    <dbReference type="NCBI Taxonomy" id="885319"/>
    <lineage>
        <taxon>Eukaryota</taxon>
        <taxon>Amoebozoa</taxon>
        <taxon>Evosea</taxon>
        <taxon>Archamoebae</taxon>
        <taxon>Mastigamoebida</taxon>
        <taxon>Entamoebidae</taxon>
        <taxon>Entamoeba</taxon>
    </lineage>
</organism>
<keyword evidence="2" id="KW-0808">Transferase</keyword>
<dbReference type="EMBL" id="KB611151">
    <property type="protein sequence ID" value="EMH73783.1"/>
    <property type="molecule type" value="Genomic_DNA"/>
</dbReference>
<protein>
    <submittedName>
        <fullName evidence="2">Protein kinase, putative</fullName>
    </submittedName>
</protein>
<dbReference type="AlphaFoldDB" id="M3TEQ9"/>
<gene>
    <name evidence="2" type="ORF">EHI8A_025990</name>
</gene>
<feature type="signal peptide" evidence="1">
    <location>
        <begin position="1"/>
        <end position="16"/>
    </location>
</feature>
<accession>M3TEQ9</accession>
<evidence type="ECO:0000256" key="1">
    <source>
        <dbReference type="SAM" id="SignalP"/>
    </source>
</evidence>
<dbReference type="Proteomes" id="UP000030781">
    <property type="component" value="Unassembled WGS sequence"/>
</dbReference>
<dbReference type="GO" id="GO:0016301">
    <property type="term" value="F:kinase activity"/>
    <property type="evidence" value="ECO:0007669"/>
    <property type="project" value="UniProtKB-KW"/>
</dbReference>
<keyword evidence="2" id="KW-0418">Kinase</keyword>
<sequence>MVIVFFIICFVLSVQSHINEDFIILVHVDGYLSMHESKNGELMWLSQQLDPFIKTNSEEILLPSIDSSHSLFEFDSLTGEFKKFSYSINDIFDNSPFVLYNKEYITYRFIHQYGFDLNSGMICKDNCSSYLGIKDMLPFVVTQYQISSVERDGLAFVL</sequence>
<evidence type="ECO:0000313" key="3">
    <source>
        <dbReference type="Proteomes" id="UP000030781"/>
    </source>
</evidence>
<dbReference type="VEuPathDB" id="AmoebaDB:EHI8A_025990"/>
<name>M3TEQ9_ENTH1</name>